<feature type="compositionally biased region" description="Pro residues" evidence="1">
    <location>
        <begin position="138"/>
        <end position="150"/>
    </location>
</feature>
<organism evidence="2 3">
    <name type="scientific">Tricholomella constricta</name>
    <dbReference type="NCBI Taxonomy" id="117010"/>
    <lineage>
        <taxon>Eukaryota</taxon>
        <taxon>Fungi</taxon>
        <taxon>Dikarya</taxon>
        <taxon>Basidiomycota</taxon>
        <taxon>Agaricomycotina</taxon>
        <taxon>Agaricomycetes</taxon>
        <taxon>Agaricomycetidae</taxon>
        <taxon>Agaricales</taxon>
        <taxon>Tricholomatineae</taxon>
        <taxon>Lyophyllaceae</taxon>
        <taxon>Tricholomella</taxon>
    </lineage>
</organism>
<feature type="compositionally biased region" description="Low complexity" evidence="1">
    <location>
        <begin position="20"/>
        <end position="37"/>
    </location>
</feature>
<dbReference type="AlphaFoldDB" id="A0A8H5GIR9"/>
<feature type="region of interest" description="Disordered" evidence="1">
    <location>
        <begin position="1"/>
        <end position="66"/>
    </location>
</feature>
<evidence type="ECO:0000313" key="3">
    <source>
        <dbReference type="Proteomes" id="UP000565441"/>
    </source>
</evidence>
<protein>
    <submittedName>
        <fullName evidence="2">Uncharacterized protein</fullName>
    </submittedName>
</protein>
<keyword evidence="3" id="KW-1185">Reference proteome</keyword>
<dbReference type="Proteomes" id="UP000565441">
    <property type="component" value="Unassembled WGS sequence"/>
</dbReference>
<evidence type="ECO:0000313" key="2">
    <source>
        <dbReference type="EMBL" id="KAF5365866.1"/>
    </source>
</evidence>
<accession>A0A8H5GIR9</accession>
<sequence length="150" mass="15184">MQPFPAIDERPKPPAGGSQSHPKPSPSASFPFASTPSLPHPPLSVFHLTPSHASPPHPLPTWPSSSSLTPMTSILFSSTAGPAVTTFMLSDLGVDPDRLVAVVSSTGFTHGSRPAPSSSSSSASAPSTLAAPRTPFAPASPPPPSPSPPV</sequence>
<feature type="compositionally biased region" description="Low complexity" evidence="1">
    <location>
        <begin position="112"/>
        <end position="137"/>
    </location>
</feature>
<feature type="region of interest" description="Disordered" evidence="1">
    <location>
        <begin position="107"/>
        <end position="150"/>
    </location>
</feature>
<comment type="caution">
    <text evidence="2">The sequence shown here is derived from an EMBL/GenBank/DDBJ whole genome shotgun (WGS) entry which is preliminary data.</text>
</comment>
<evidence type="ECO:0000256" key="1">
    <source>
        <dbReference type="SAM" id="MobiDB-lite"/>
    </source>
</evidence>
<proteinExistence type="predicted"/>
<name>A0A8H5GIR9_9AGAR</name>
<dbReference type="EMBL" id="JAACJP010000099">
    <property type="protein sequence ID" value="KAF5365866.1"/>
    <property type="molecule type" value="Genomic_DNA"/>
</dbReference>
<reference evidence="2 3" key="1">
    <citation type="journal article" date="2020" name="ISME J.">
        <title>Uncovering the hidden diversity of litter-decomposition mechanisms in mushroom-forming fungi.</title>
        <authorList>
            <person name="Floudas D."/>
            <person name="Bentzer J."/>
            <person name="Ahren D."/>
            <person name="Johansson T."/>
            <person name="Persson P."/>
            <person name="Tunlid A."/>
        </authorList>
    </citation>
    <scope>NUCLEOTIDE SEQUENCE [LARGE SCALE GENOMIC DNA]</scope>
    <source>
        <strain evidence="2 3">CBS 661.87</strain>
    </source>
</reference>
<gene>
    <name evidence="2" type="ORF">D9615_010651</name>
</gene>